<comment type="caution">
    <text evidence="2">The sequence shown here is derived from an EMBL/GenBank/DDBJ whole genome shotgun (WGS) entry which is preliminary data.</text>
</comment>
<proteinExistence type="predicted"/>
<feature type="region of interest" description="Disordered" evidence="1">
    <location>
        <begin position="1"/>
        <end position="30"/>
    </location>
</feature>
<evidence type="ECO:0000256" key="1">
    <source>
        <dbReference type="SAM" id="MobiDB-lite"/>
    </source>
</evidence>
<evidence type="ECO:0000313" key="3">
    <source>
        <dbReference type="Proteomes" id="UP000011205"/>
    </source>
</evidence>
<accession>L8P5S0</accession>
<sequence length="40" mass="4540">MPAQSLGRRRVRRSSWCPAPRPRRFDGGLTSHAFEANDSL</sequence>
<protein>
    <submittedName>
        <fullName evidence="2">Putative Tetracenomycin C resistance and export protein</fullName>
    </submittedName>
</protein>
<reference evidence="2 3" key="1">
    <citation type="journal article" date="2013" name="Genome Announc.">
        <title>Draft Genome Sequence of Streptomyces viridochromogenes Strain Tu57, Producer of Avilamycin.</title>
        <authorList>
            <person name="Gruning B.A."/>
            <person name="Erxleben A."/>
            <person name="Hahnlein A."/>
            <person name="Gunther S."/>
        </authorList>
    </citation>
    <scope>NUCLEOTIDE SEQUENCE [LARGE SCALE GENOMIC DNA]</scope>
    <source>
        <strain evidence="2 3">Tue57</strain>
    </source>
</reference>
<evidence type="ECO:0000313" key="2">
    <source>
        <dbReference type="EMBL" id="ELS52911.1"/>
    </source>
</evidence>
<organism evidence="2 3">
    <name type="scientific">Streptomyces viridochromogenes Tue57</name>
    <dbReference type="NCBI Taxonomy" id="1160705"/>
    <lineage>
        <taxon>Bacteria</taxon>
        <taxon>Bacillati</taxon>
        <taxon>Actinomycetota</taxon>
        <taxon>Actinomycetes</taxon>
        <taxon>Kitasatosporales</taxon>
        <taxon>Streptomycetaceae</taxon>
        <taxon>Streptomyces</taxon>
    </lineage>
</organism>
<name>L8P5S0_STRVR</name>
<gene>
    <name evidence="2" type="ORF">STVIR_6111</name>
</gene>
<dbReference type="Proteomes" id="UP000011205">
    <property type="component" value="Unassembled WGS sequence"/>
</dbReference>
<dbReference type="AlphaFoldDB" id="L8P5S0"/>
<dbReference type="EMBL" id="AMLP01000190">
    <property type="protein sequence ID" value="ELS52911.1"/>
    <property type="molecule type" value="Genomic_DNA"/>
</dbReference>
<dbReference type="PATRIC" id="fig|1160705.3.peg.6039"/>